<evidence type="ECO:0000313" key="4">
    <source>
        <dbReference type="Proteomes" id="UP000030697"/>
    </source>
</evidence>
<evidence type="ECO:0008006" key="5">
    <source>
        <dbReference type="Google" id="ProtNLM"/>
    </source>
</evidence>
<dbReference type="PANTHER" id="PTHR21013:SF10">
    <property type="entry name" value="ATP SYNTHASE MITOCHONDRIAL F1 COMPLEX ASSEMBLY FACTOR 2"/>
    <property type="match status" value="1"/>
</dbReference>
<feature type="signal peptide" evidence="2">
    <location>
        <begin position="1"/>
        <end position="17"/>
    </location>
</feature>
<dbReference type="GO" id="GO:0033615">
    <property type="term" value="P:mitochondrial proton-transporting ATP synthase complex assembly"/>
    <property type="evidence" value="ECO:0007669"/>
    <property type="project" value="TreeGrafter"/>
</dbReference>
<dbReference type="InterPro" id="IPR023335">
    <property type="entry name" value="ATP12_ortho_dom_sf"/>
</dbReference>
<proteinExistence type="predicted"/>
<dbReference type="Proteomes" id="UP000030697">
    <property type="component" value="Unassembled WGS sequence"/>
</dbReference>
<accession>W7JXJ2</accession>
<dbReference type="PANTHER" id="PTHR21013">
    <property type="entry name" value="ATP SYNTHASE MITOCHONDRIAL F1 COMPLEX ASSEMBLY FACTOR 2/ATP12 PROTEIN, MITOCHONDRIAL PRECURSOR"/>
    <property type="match status" value="1"/>
</dbReference>
<sequence>MLLYFVIFIWSFLLCDIYETLNIRKSIDRKLTHLNNNIECALNISNYRNKKSKNLQFIGNNKIVKKCKNKYSNKVHLFGFSSKEEINNKGKKSLNIEKYEYKNGNIFLYTKLFVNNEEKKFIIDLCSDHSFIFEKRLNEELLKCNNNNNNNNIFTQNDFEQKSFPKNEGLNLQYEKKDIENIKELFHLNNTQVDIKKVVNIKHEKEKQFPFYVINNEELDMNFYGIIGFNFFKNYDTFVLDTIQMKILLNWNEDGINTEDPNYDNIEYEKQKGNGEQDQKEHEYYKINLYDYFNNIKYFNIYVDNHLYKGIVDTGTLNTILLNNSNIYNTTTDYNNKDTKTSIIIESVLKNKYKVNKTNINHINIITKDNHKIPVELNKYIYSGNLEYINKDVILLGLDFLLNKKLIFDLKNNILIIPKKYLNNTNEFNKKYDALNIGITNVQENQKSQNDNGNNHMDQIKIEDKCKEIYNQLKAKELNFVRITKELENDNVYMKDCKSTNDVIHKYAIKLLYGSNYLKKNDKNIEYEKRYNEVTEFFKKLNNEEKQNMLNKIVNSVLLLKRNDTIHDNNNNNNNNIINHQKQHSSNQGYEKASDIIHKFVNYEINNNVYSLHKFKSSNVNKNNPKSEEEEYKFLCNLYETHPEYSFEMLNDFKKELSSKKIPYNDCNDEKDIIKKVAHSRVFNNHKNNNKRKNVIVRKYSDDGNNIHTQIIIRGNGLNNNNNTSDDQDQNDYQYNNLDRMDDLFPNSIFSGLLKNFFIQNNNNNNNDGDGDYSSESFDQQNSSDDNQNDLFSELNNFFGFGNLADGMFGRKKKKKVLGFKTKEPQANLENNKENADDNITQAIKQEKDVDIIYLLNKVQKLNDINLKNFILQSLNNQNIRKILVDAVKKGYTNTYEQCKKENDNKSIEYNKCDSEYNKCDSEYNNKGDNKYNNKDYSEYNKGDHFNYHNYINNNNKERILYFFEIERTLMEKKIYENFINDLIFYTNNNEEHAFNMHKNSLHDLKKKTIHLPNCLNYINKYNINNNLYQEQKYIYNKFINLFEHIHNIKLNRANHFETPEQNFDVQEKIQKLIKNMNNSEIFLFYKCTQYLNSFIFTYLFLNRYINYKDVYRYCNLEYIYQFFKWGYVYDVNIMKDANTLLMLSSLRLINKMIQ</sequence>
<organism evidence="3 4">
    <name type="scientific">Plasmodium falciparum UGT5.1</name>
    <dbReference type="NCBI Taxonomy" id="1237627"/>
    <lineage>
        <taxon>Eukaryota</taxon>
        <taxon>Sar</taxon>
        <taxon>Alveolata</taxon>
        <taxon>Apicomplexa</taxon>
        <taxon>Aconoidasida</taxon>
        <taxon>Haemosporida</taxon>
        <taxon>Plasmodiidae</taxon>
        <taxon>Plasmodium</taxon>
        <taxon>Plasmodium (Laverania)</taxon>
    </lineage>
</organism>
<protein>
    <recommendedName>
        <fullName evidence="5">Peptidase A2 domain-containing protein</fullName>
    </recommendedName>
</protein>
<dbReference type="SUPFAM" id="SSF160909">
    <property type="entry name" value="ATP12-like"/>
    <property type="match status" value="1"/>
</dbReference>
<dbReference type="GO" id="GO:0005739">
    <property type="term" value="C:mitochondrion"/>
    <property type="evidence" value="ECO:0007669"/>
    <property type="project" value="TreeGrafter"/>
</dbReference>
<reference evidence="3 4" key="1">
    <citation type="submission" date="2013-02" db="EMBL/GenBank/DDBJ databases">
        <title>The Genome Sequence of Plasmodium falciparum UGT5.1.</title>
        <authorList>
            <consortium name="The Broad Institute Genome Sequencing Platform"/>
            <consortium name="The Broad Institute Genome Sequencing Center for Infectious Disease"/>
            <person name="Neafsey D."/>
            <person name="Cheeseman I."/>
            <person name="Volkman S."/>
            <person name="Adams J."/>
            <person name="Walker B."/>
            <person name="Young S.K."/>
            <person name="Zeng Q."/>
            <person name="Gargeya S."/>
            <person name="Fitzgerald M."/>
            <person name="Haas B."/>
            <person name="Abouelleil A."/>
            <person name="Alvarado L."/>
            <person name="Arachchi H.M."/>
            <person name="Berlin A.M."/>
            <person name="Chapman S.B."/>
            <person name="Dewar J."/>
            <person name="Goldberg J."/>
            <person name="Griggs A."/>
            <person name="Gujja S."/>
            <person name="Hansen M."/>
            <person name="Howarth C."/>
            <person name="Imamovic A."/>
            <person name="Larimer J."/>
            <person name="McCowan C."/>
            <person name="Murphy C."/>
            <person name="Neiman D."/>
            <person name="Pearson M."/>
            <person name="Priest M."/>
            <person name="Roberts A."/>
            <person name="Saif S."/>
            <person name="Shea T."/>
            <person name="Sisk P."/>
            <person name="Sykes S."/>
            <person name="Wortman J."/>
            <person name="Nusbaum C."/>
            <person name="Birren B."/>
        </authorList>
    </citation>
    <scope>NUCLEOTIDE SEQUENCE [LARGE SCALE GENOMIC DNA]</scope>
    <source>
        <strain evidence="3 4">UGT5.1</strain>
    </source>
</reference>
<keyword evidence="2" id="KW-0732">Signal</keyword>
<dbReference type="AlphaFoldDB" id="W7JXJ2"/>
<feature type="chain" id="PRO_5004894759" description="Peptidase A2 domain-containing protein" evidence="2">
    <location>
        <begin position="18"/>
        <end position="1155"/>
    </location>
</feature>
<evidence type="ECO:0000256" key="1">
    <source>
        <dbReference type="SAM" id="MobiDB-lite"/>
    </source>
</evidence>
<feature type="region of interest" description="Disordered" evidence="1">
    <location>
        <begin position="765"/>
        <end position="789"/>
    </location>
</feature>
<evidence type="ECO:0000313" key="3">
    <source>
        <dbReference type="EMBL" id="EWC76291.1"/>
    </source>
</evidence>
<name>W7JXJ2_PLAFA</name>
<dbReference type="EMBL" id="KE124590">
    <property type="protein sequence ID" value="EWC76291.1"/>
    <property type="molecule type" value="Genomic_DNA"/>
</dbReference>
<dbReference type="InterPro" id="IPR011419">
    <property type="entry name" value="ATP12_ATP_synth-F1-assembly"/>
</dbReference>
<dbReference type="Gene3D" id="1.10.3580.10">
    <property type="entry name" value="ATP12 ATPase"/>
    <property type="match status" value="1"/>
</dbReference>
<evidence type="ECO:0000256" key="2">
    <source>
        <dbReference type="SAM" id="SignalP"/>
    </source>
</evidence>
<dbReference type="OrthoDB" id="377242at2759"/>
<gene>
    <name evidence="3" type="ORF">C923_03028</name>
</gene>